<evidence type="ECO:0000256" key="1">
    <source>
        <dbReference type="ARBA" id="ARBA00022737"/>
    </source>
</evidence>
<keyword evidence="4" id="KW-1185">Reference proteome</keyword>
<dbReference type="EMBL" id="JANBUW010000015">
    <property type="protein sequence ID" value="KAJ2851245.1"/>
    <property type="molecule type" value="Genomic_DNA"/>
</dbReference>
<evidence type="ECO:0000313" key="4">
    <source>
        <dbReference type="Proteomes" id="UP001139887"/>
    </source>
</evidence>
<dbReference type="Proteomes" id="UP001139887">
    <property type="component" value="Unassembled WGS sequence"/>
</dbReference>
<dbReference type="OrthoDB" id="185373at2759"/>
<gene>
    <name evidence="3" type="ORF">IWW36_001266</name>
</gene>
<evidence type="ECO:0008006" key="5">
    <source>
        <dbReference type="Google" id="ProtNLM"/>
    </source>
</evidence>
<accession>A0A9W8II41</accession>
<name>A0A9W8II41_9FUNG</name>
<feature type="repeat" description="PPR" evidence="2">
    <location>
        <begin position="975"/>
        <end position="1009"/>
    </location>
</feature>
<dbReference type="NCBIfam" id="TIGR00756">
    <property type="entry name" value="PPR"/>
    <property type="match status" value="1"/>
</dbReference>
<organism evidence="3 4">
    <name type="scientific">Coemansia brasiliensis</name>
    <dbReference type="NCBI Taxonomy" id="2650707"/>
    <lineage>
        <taxon>Eukaryota</taxon>
        <taxon>Fungi</taxon>
        <taxon>Fungi incertae sedis</taxon>
        <taxon>Zoopagomycota</taxon>
        <taxon>Kickxellomycotina</taxon>
        <taxon>Kickxellomycetes</taxon>
        <taxon>Kickxellales</taxon>
        <taxon>Kickxellaceae</taxon>
        <taxon>Coemansia</taxon>
    </lineage>
</organism>
<sequence>MLYWASRRCLRQQVPRLAYRPLVPRAKPIPCDCMNFNRQHACVSDQVLLQFGSIIYLRFLTVDTRKALSQHAGPSNRTKDIEGIRQHEEQLVNEIQLLTRSGSFAQREVCWGLYKRGVELGIGSHLLDSSTIISLISSVASDKDMNRSLKRIVEILNDITSMRELTDNEIDHIRLIWEHFEATKDTSVVWKPQHNEACLAIAGSPNNKKELAKAVNAPDIPINSASMDVNTTRDPSKRAQAVTRLRYLFNCAPIFVDPVKLWETYRWARSTGAETDYDALTREDMAQLIKCCADLGKITGQRFLMRIEIDLSTSTYPAPDLYGWLMVSYAKLGLFEHSQRIYDKASTSSKYKDEAYYAKLIDWGFCRALFSASRQIEGRQIFDNLVAARQATPRMYYFLIKEYVLMRNVEQAFALFDEIYRKSMLVNQKTFNMLAVACGLDKNSKRANERLAAIIACMRSWHISPDTMFFISLLKGYSRSGQQHMFDGLATRLRLHQTSSNIEFDKVVMVNAAQCNNKELALAMGELVAQDPNSIPKVVSTLCDLGQASFAKKLALLSKYPSNNITANLQLEMCISDPSIVAEVGKLQDQVADMLKHGFTPSFRLTKDLIGKIWFHEGRDAAIRTYKMLTASGAPISVSLLLLMLQIYAQASLPHDLISVFAELRGRLSRSDFGIFQVPEPVIRKLIDTLIEYQGIEAAQSAFDFLSSLSILPARLPFTSMIRYYINFCIYDKLQALLGRIVQHNIPISAQGINLCCNYIAENMTVGDLANFLRYLERANRLNRVSDDVLASFFAMGIHEYKMADIRWAVGALIRLNRNDITWKTIIDRLAVINNKDSLSRFVKVAMKKGPMLEVARKLVSSARASAWGAIVGDAVITILRQSKFSVDIRIYQAVFSKVLSTWDSMQSLKMTDARSKITVMSLAEILERNIGAAIAAGIYPPLAASSLLIISSSSSYAYLRCLNIIRGINTQTHCVSFYGAIARGCARFGSVEGADRIMQEMQEQSIRPNVRILNTVMSCYANSSPQSMSYLEQVVTRPDQLDLVTKREIVDDISTPDAVSLDPSKALAFGNARVKIQESSLAKVMSVWHRFKQLDLTPNHETYAIMLQALTNARKYKICDDLLKKMAYENRSHNADTAYAWIRLCLIRGDIKTALEIFNSIGDRAFCKQLTASDSRYRGLELVTLVPKHFAIFIHRYLANAEYEAAMRMFVKMHQENLKGQPWLYSLLLNTLANADRRDLFIQVMKQMVASNVAITDEVMQVVRRYLSNKHQGITKDPRQIW</sequence>
<comment type="caution">
    <text evidence="3">The sequence shown here is derived from an EMBL/GenBank/DDBJ whole genome shotgun (WGS) entry which is preliminary data.</text>
</comment>
<dbReference type="PANTHER" id="PTHR47932:SF44">
    <property type="entry name" value="MIOREX COMPLEX COMPONENT 1"/>
    <property type="match status" value="1"/>
</dbReference>
<dbReference type="Gene3D" id="1.25.40.10">
    <property type="entry name" value="Tetratricopeptide repeat domain"/>
    <property type="match status" value="3"/>
</dbReference>
<dbReference type="PANTHER" id="PTHR47932">
    <property type="entry name" value="ATPASE EXPRESSION PROTEIN 3"/>
    <property type="match status" value="1"/>
</dbReference>
<dbReference type="InterPro" id="IPR011990">
    <property type="entry name" value="TPR-like_helical_dom_sf"/>
</dbReference>
<evidence type="ECO:0000313" key="3">
    <source>
        <dbReference type="EMBL" id="KAJ2851245.1"/>
    </source>
</evidence>
<proteinExistence type="predicted"/>
<dbReference type="Pfam" id="PF13812">
    <property type="entry name" value="PPR_3"/>
    <property type="match status" value="1"/>
</dbReference>
<keyword evidence="1" id="KW-0677">Repeat</keyword>
<protein>
    <recommendedName>
        <fullName evidence="5">Pentatricopeptide repeat-containing protein</fullName>
    </recommendedName>
</protein>
<reference evidence="3" key="1">
    <citation type="submission" date="2022-07" db="EMBL/GenBank/DDBJ databases">
        <title>Phylogenomic reconstructions and comparative analyses of Kickxellomycotina fungi.</title>
        <authorList>
            <person name="Reynolds N.K."/>
            <person name="Stajich J.E."/>
            <person name="Barry K."/>
            <person name="Grigoriev I.V."/>
            <person name="Crous P."/>
            <person name="Smith M.E."/>
        </authorList>
    </citation>
    <scope>NUCLEOTIDE SEQUENCE</scope>
    <source>
        <strain evidence="3">NRRL 1566</strain>
    </source>
</reference>
<evidence type="ECO:0000256" key="2">
    <source>
        <dbReference type="PROSITE-ProRule" id="PRU00708"/>
    </source>
</evidence>
<dbReference type="InterPro" id="IPR002885">
    <property type="entry name" value="PPR_rpt"/>
</dbReference>
<dbReference type="PROSITE" id="PS51375">
    <property type="entry name" value="PPR"/>
    <property type="match status" value="1"/>
</dbReference>